<reference evidence="4" key="1">
    <citation type="journal article" date="2019" name="Int. J. Syst. Evol. Microbiol.">
        <title>The Global Catalogue of Microorganisms (GCM) 10K type strain sequencing project: providing services to taxonomists for standard genome sequencing and annotation.</title>
        <authorList>
            <consortium name="The Broad Institute Genomics Platform"/>
            <consortium name="The Broad Institute Genome Sequencing Center for Infectious Disease"/>
            <person name="Wu L."/>
            <person name="Ma J."/>
        </authorList>
    </citation>
    <scope>NUCLEOTIDE SEQUENCE [LARGE SCALE GENOMIC DNA]</scope>
    <source>
        <strain evidence="4">KCTC 23984</strain>
    </source>
</reference>
<dbReference type="Pfam" id="PF19290">
    <property type="entry name" value="PmbA_TldD_2nd"/>
    <property type="match status" value="1"/>
</dbReference>
<evidence type="ECO:0000259" key="2">
    <source>
        <dbReference type="Pfam" id="PF19290"/>
    </source>
</evidence>
<organism evidence="3 4">
    <name type="scientific">Pontibacter toksunensis</name>
    <dbReference type="NCBI Taxonomy" id="1332631"/>
    <lineage>
        <taxon>Bacteria</taxon>
        <taxon>Pseudomonadati</taxon>
        <taxon>Bacteroidota</taxon>
        <taxon>Cytophagia</taxon>
        <taxon>Cytophagales</taxon>
        <taxon>Hymenobacteraceae</taxon>
        <taxon>Pontibacter</taxon>
    </lineage>
</organism>
<gene>
    <name evidence="3" type="ORF">ACFS7Z_26475</name>
</gene>
<feature type="domain" description="Metalloprotease TldD/E C-terminal" evidence="1">
    <location>
        <begin position="222"/>
        <end position="432"/>
    </location>
</feature>
<dbReference type="PANTHER" id="PTHR43666">
    <property type="entry name" value="TLDD PROTEIN"/>
    <property type="match status" value="1"/>
</dbReference>
<dbReference type="InterPro" id="IPR045569">
    <property type="entry name" value="Metalloprtase-TldD/E_C"/>
</dbReference>
<sequence>MAILTQAEAQAILKKALAYSKADECEITLNGNVGGNIRYARNEVSTSGAEENVSMSVESRFGKRSGVATINEFDDKSLEKVIRRSEETARLAPESPEYIEFLGPQKYTITKEFFESTNKVDPAYRADAAAKSIAAAAAKGLTAAGFLEHYSNFTAKMNSKGLFAYHPSTMVDFSVTMRTEDGTGSGYVTQDYSDISKLDTGKASQIAAEKAANSRNAKALEPGKYTVILEPAASIDLLRNMFSNMDQRAAEEGRSFLSKTGGQTKKGEKLVDERITVYSDPSNLEVPSAPFAGDGRPQQKVTWIDKGVVKNLYNSRYWASNKGAVSIPSPGNVIMEGGNQSIEDMIKNTKRGILVTRLWYIRAVDPQTLLYTGLTRDGTFYIENGKIMYPVKNFRFNESPVIMLNNLEALGKPQRINGSLIPPMKIRDFTFTSLSDAV</sequence>
<dbReference type="Gene3D" id="3.30.2290.10">
    <property type="entry name" value="PmbA/TldD superfamily"/>
    <property type="match status" value="1"/>
</dbReference>
<dbReference type="EMBL" id="JBHUOX010000054">
    <property type="protein sequence ID" value="MFD3003930.1"/>
    <property type="molecule type" value="Genomic_DNA"/>
</dbReference>
<dbReference type="InterPro" id="IPR045570">
    <property type="entry name" value="Metalloprtase-TldD/E_cen_dom"/>
</dbReference>
<keyword evidence="4" id="KW-1185">Reference proteome</keyword>
<comment type="caution">
    <text evidence="3">The sequence shown here is derived from an EMBL/GenBank/DDBJ whole genome shotgun (WGS) entry which is preliminary data.</text>
</comment>
<evidence type="ECO:0000259" key="1">
    <source>
        <dbReference type="Pfam" id="PF19289"/>
    </source>
</evidence>
<evidence type="ECO:0000313" key="4">
    <source>
        <dbReference type="Proteomes" id="UP001597641"/>
    </source>
</evidence>
<accession>A0ABW6C1G5</accession>
<feature type="domain" description="Metalloprotease TldD/E central" evidence="2">
    <location>
        <begin position="119"/>
        <end position="214"/>
    </location>
</feature>
<dbReference type="RefSeq" id="WP_377492273.1">
    <property type="nucleotide sequence ID" value="NZ_JBHUOX010000054.1"/>
</dbReference>
<dbReference type="PANTHER" id="PTHR43666:SF1">
    <property type="entry name" value="CONSERVED PROTEIN"/>
    <property type="match status" value="1"/>
</dbReference>
<dbReference type="Proteomes" id="UP001597641">
    <property type="component" value="Unassembled WGS sequence"/>
</dbReference>
<evidence type="ECO:0000313" key="3">
    <source>
        <dbReference type="EMBL" id="MFD3003930.1"/>
    </source>
</evidence>
<dbReference type="InterPro" id="IPR036059">
    <property type="entry name" value="TldD/PmbA_sf"/>
</dbReference>
<protein>
    <submittedName>
        <fullName evidence="3">TldD/PmbA family protein</fullName>
    </submittedName>
</protein>
<dbReference type="Pfam" id="PF19289">
    <property type="entry name" value="PmbA_TldD_3rd"/>
    <property type="match status" value="1"/>
</dbReference>
<name>A0ABW6C1G5_9BACT</name>
<dbReference type="SUPFAM" id="SSF111283">
    <property type="entry name" value="Putative modulator of DNA gyrase, PmbA/TldD"/>
    <property type="match status" value="1"/>
</dbReference>
<dbReference type="InterPro" id="IPR035068">
    <property type="entry name" value="TldD/PmbA_N"/>
</dbReference>
<proteinExistence type="predicted"/>